<feature type="domain" description="HTH cro/C1-type" evidence="1">
    <location>
        <begin position="5"/>
        <end position="59"/>
    </location>
</feature>
<dbReference type="OrthoDB" id="9805856at2"/>
<dbReference type="PROSITE" id="PS50943">
    <property type="entry name" value="HTH_CROC1"/>
    <property type="match status" value="1"/>
</dbReference>
<reference evidence="2 3" key="1">
    <citation type="submission" date="2017-09" db="EMBL/GenBank/DDBJ databases">
        <title>Bacterial strain isolated from the female urinary microbiota.</title>
        <authorList>
            <person name="Thomas-White K."/>
            <person name="Kumar N."/>
            <person name="Forster S."/>
            <person name="Putonti C."/>
            <person name="Lawley T."/>
            <person name="Wolfe A.J."/>
        </authorList>
    </citation>
    <scope>NUCLEOTIDE SEQUENCE [LARGE SCALE GENOMIC DNA]</scope>
    <source>
        <strain evidence="2 3">UMB0852</strain>
    </source>
</reference>
<dbReference type="InterPro" id="IPR010982">
    <property type="entry name" value="Lambda_DNA-bd_dom_sf"/>
</dbReference>
<dbReference type="STRING" id="84521.SAMN04487994_100359"/>
<name>A0A1G8J5X9_9LACT</name>
<protein>
    <submittedName>
        <fullName evidence="2">XRE family transcriptional regulator</fullName>
    </submittedName>
</protein>
<dbReference type="EMBL" id="PNHE01000002">
    <property type="protein sequence ID" value="PMC59100.1"/>
    <property type="molecule type" value="Genomic_DNA"/>
</dbReference>
<dbReference type="GO" id="GO:0003677">
    <property type="term" value="F:DNA binding"/>
    <property type="evidence" value="ECO:0007669"/>
    <property type="project" value="InterPro"/>
</dbReference>
<evidence type="ECO:0000259" key="1">
    <source>
        <dbReference type="PROSITE" id="PS50943"/>
    </source>
</evidence>
<evidence type="ECO:0000313" key="2">
    <source>
        <dbReference type="EMBL" id="PMC59100.1"/>
    </source>
</evidence>
<organism evidence="2 3">
    <name type="scientific">Dolosicoccus paucivorans</name>
    <dbReference type="NCBI Taxonomy" id="84521"/>
    <lineage>
        <taxon>Bacteria</taxon>
        <taxon>Bacillati</taxon>
        <taxon>Bacillota</taxon>
        <taxon>Bacilli</taxon>
        <taxon>Lactobacillales</taxon>
        <taxon>Aerococcaceae</taxon>
        <taxon>Dolosicoccus</taxon>
    </lineage>
</organism>
<dbReference type="InterPro" id="IPR001387">
    <property type="entry name" value="Cro/C1-type_HTH"/>
</dbReference>
<keyword evidence="3" id="KW-1185">Reference proteome</keyword>
<proteinExistence type="predicted"/>
<evidence type="ECO:0000313" key="3">
    <source>
        <dbReference type="Proteomes" id="UP000235682"/>
    </source>
</evidence>
<sequence length="72" mass="8241">MYQRIKSLRKKTQRSVGSVASALQLSNDDYLALERGVRQLLTPELIALSRLYSVSTDYIINLTDEMTPYTMN</sequence>
<dbReference type="Proteomes" id="UP000235682">
    <property type="component" value="Unassembled WGS sequence"/>
</dbReference>
<gene>
    <name evidence="2" type="ORF">CJ205_01135</name>
</gene>
<dbReference type="SUPFAM" id="SSF47413">
    <property type="entry name" value="lambda repressor-like DNA-binding domains"/>
    <property type="match status" value="1"/>
</dbReference>
<comment type="caution">
    <text evidence="2">The sequence shown here is derived from an EMBL/GenBank/DDBJ whole genome shotgun (WGS) entry which is preliminary data.</text>
</comment>
<accession>A0A1G8J5X9</accession>
<dbReference type="RefSeq" id="WP_092084042.1">
    <property type="nucleotide sequence ID" value="NZ_FNEL01000003.1"/>
</dbReference>
<dbReference type="Gene3D" id="1.10.260.40">
    <property type="entry name" value="lambda repressor-like DNA-binding domains"/>
    <property type="match status" value="1"/>
</dbReference>
<dbReference type="AlphaFoldDB" id="A0A1G8J5X9"/>